<keyword evidence="7" id="KW-1185">Reference proteome</keyword>
<evidence type="ECO:0000259" key="5">
    <source>
        <dbReference type="Pfam" id="PF00850"/>
    </source>
</evidence>
<dbReference type="OrthoDB" id="9808367at2"/>
<dbReference type="RefSeq" id="WP_130291237.1">
    <property type="nucleotide sequence ID" value="NZ_SHKL01000001.1"/>
</dbReference>
<dbReference type="CDD" id="cd09994">
    <property type="entry name" value="HDAC_AcuC_like"/>
    <property type="match status" value="1"/>
</dbReference>
<dbReference type="Pfam" id="PF00850">
    <property type="entry name" value="Hist_deacetyl"/>
    <property type="match status" value="1"/>
</dbReference>
<evidence type="ECO:0000256" key="4">
    <source>
        <dbReference type="ARBA" id="ARBA00022627"/>
    </source>
</evidence>
<protein>
    <recommendedName>
        <fullName evidence="3">Acetoin utilization protein AcuC</fullName>
    </recommendedName>
</protein>
<dbReference type="GO" id="GO:0045150">
    <property type="term" value="P:acetoin catabolic process"/>
    <property type="evidence" value="ECO:0007669"/>
    <property type="project" value="UniProtKB-UniPathway"/>
</dbReference>
<dbReference type="Gene3D" id="3.40.800.20">
    <property type="entry name" value="Histone deacetylase domain"/>
    <property type="match status" value="1"/>
</dbReference>
<dbReference type="PRINTS" id="PR01272">
    <property type="entry name" value="ACUCPROTEIN"/>
</dbReference>
<comment type="similarity">
    <text evidence="2">Belongs to the histone deacetylase family.</text>
</comment>
<evidence type="ECO:0000313" key="6">
    <source>
        <dbReference type="EMBL" id="RZT87035.1"/>
    </source>
</evidence>
<sequence>MNPRTSVVWTPEFLTYQLSDDHPLNPVRLDLTMELSRQLGVLDDVDLIAPEPATEAELTRVHTPGYQTAVRSAPEAPFGVGHGLGTADNPIFFGMHEAANLIAGGSVRAAREIHEGRADRAVNLAGGLHHAMPDRAAGFCVYNDCSVAIAWLLEQGYERIAYVDVDVHHGDGVQASFYDDPRVMTISLHQHPLTLWPGTGWAGEIGRGDGEGYAVNLAIPPGTGDAGWLRAFHGVVPSLLEKFQPQVLVTECGADTHSEDPLANMELSVDGHRAIYHSLRDLAERTAAGKWLVLGGGGYALFRVVPRSWTHLLAVVLDRDIDPDRPLPADWIARAATHTRAPLPVAMTDNADPAFTPWGGDGADRVDPTILETRRAVFPLHGLDPDDPRD</sequence>
<accession>A0A4Q7UZ13</accession>
<dbReference type="Proteomes" id="UP000291591">
    <property type="component" value="Unassembled WGS sequence"/>
</dbReference>
<gene>
    <name evidence="6" type="ORF">EV383_3941</name>
</gene>
<dbReference type="InterPro" id="IPR023696">
    <property type="entry name" value="Ureohydrolase_dom_sf"/>
</dbReference>
<keyword evidence="4" id="KW-0006">Acetoin catabolism</keyword>
<organism evidence="6 7">
    <name type="scientific">Pseudonocardia sediminis</name>
    <dbReference type="NCBI Taxonomy" id="1397368"/>
    <lineage>
        <taxon>Bacteria</taxon>
        <taxon>Bacillati</taxon>
        <taxon>Actinomycetota</taxon>
        <taxon>Actinomycetes</taxon>
        <taxon>Pseudonocardiales</taxon>
        <taxon>Pseudonocardiaceae</taxon>
        <taxon>Pseudonocardia</taxon>
    </lineage>
</organism>
<evidence type="ECO:0000256" key="1">
    <source>
        <dbReference type="ARBA" id="ARBA00005101"/>
    </source>
</evidence>
<evidence type="ECO:0000256" key="2">
    <source>
        <dbReference type="ARBA" id="ARBA00005947"/>
    </source>
</evidence>
<proteinExistence type="inferred from homology"/>
<dbReference type="InterPro" id="IPR000286">
    <property type="entry name" value="HDACs"/>
</dbReference>
<dbReference type="PANTHER" id="PTHR10625:SF10">
    <property type="entry name" value="HISTONE DEACETYLASE HDAC1"/>
    <property type="match status" value="1"/>
</dbReference>
<dbReference type="PANTHER" id="PTHR10625">
    <property type="entry name" value="HISTONE DEACETYLASE HDAC1-RELATED"/>
    <property type="match status" value="1"/>
</dbReference>
<reference evidence="6 7" key="1">
    <citation type="submission" date="2019-02" db="EMBL/GenBank/DDBJ databases">
        <title>Sequencing the genomes of 1000 actinobacteria strains.</title>
        <authorList>
            <person name="Klenk H.-P."/>
        </authorList>
    </citation>
    <scope>NUCLEOTIDE SEQUENCE [LARGE SCALE GENOMIC DNA]</scope>
    <source>
        <strain evidence="6 7">DSM 45779</strain>
    </source>
</reference>
<comment type="caution">
    <text evidence="6">The sequence shown here is derived from an EMBL/GenBank/DDBJ whole genome shotgun (WGS) entry which is preliminary data.</text>
</comment>
<dbReference type="GO" id="GO:0004407">
    <property type="term" value="F:histone deacetylase activity"/>
    <property type="evidence" value="ECO:0007669"/>
    <property type="project" value="TreeGrafter"/>
</dbReference>
<dbReference type="GO" id="GO:0040029">
    <property type="term" value="P:epigenetic regulation of gene expression"/>
    <property type="evidence" value="ECO:0007669"/>
    <property type="project" value="TreeGrafter"/>
</dbReference>
<evidence type="ECO:0000256" key="3">
    <source>
        <dbReference type="ARBA" id="ARBA00020218"/>
    </source>
</evidence>
<dbReference type="PRINTS" id="PR01270">
    <property type="entry name" value="HDASUPER"/>
</dbReference>
<dbReference type="EMBL" id="SHKL01000001">
    <property type="protein sequence ID" value="RZT87035.1"/>
    <property type="molecule type" value="Genomic_DNA"/>
</dbReference>
<dbReference type="UniPathway" id="UPA00040"/>
<dbReference type="InterPro" id="IPR003085">
    <property type="entry name" value="AcuC"/>
</dbReference>
<name>A0A4Q7UZ13_PSEST</name>
<dbReference type="AlphaFoldDB" id="A0A4Q7UZ13"/>
<dbReference type="InterPro" id="IPR023801">
    <property type="entry name" value="His_deacetylse_dom"/>
</dbReference>
<evidence type="ECO:0000313" key="7">
    <source>
        <dbReference type="Proteomes" id="UP000291591"/>
    </source>
</evidence>
<dbReference type="InterPro" id="IPR037138">
    <property type="entry name" value="His_deacetylse_dom_sf"/>
</dbReference>
<comment type="pathway">
    <text evidence="1">Ketone degradation; acetoin degradation.</text>
</comment>
<feature type="domain" description="Histone deacetylase" evidence="5">
    <location>
        <begin position="22"/>
        <end position="315"/>
    </location>
</feature>
<dbReference type="SUPFAM" id="SSF52768">
    <property type="entry name" value="Arginase/deacetylase"/>
    <property type="match status" value="1"/>
</dbReference>